<evidence type="ECO:0000256" key="1">
    <source>
        <dbReference type="SAM" id="MobiDB-lite"/>
    </source>
</evidence>
<evidence type="ECO:0000313" key="4">
    <source>
        <dbReference type="Proteomes" id="UP000326178"/>
    </source>
</evidence>
<dbReference type="KEGG" id="snk:CP967_01040"/>
<dbReference type="OrthoDB" id="3943268at2"/>
<dbReference type="EMBL" id="CP023702">
    <property type="protein sequence ID" value="QEU70730.1"/>
    <property type="molecule type" value="Genomic_DNA"/>
</dbReference>
<accession>A0A5J6F7B1</accession>
<feature type="region of interest" description="Disordered" evidence="1">
    <location>
        <begin position="150"/>
        <end position="190"/>
    </location>
</feature>
<evidence type="ECO:0000313" key="3">
    <source>
        <dbReference type="EMBL" id="QEU70730.1"/>
    </source>
</evidence>
<keyword evidence="2" id="KW-1133">Transmembrane helix</keyword>
<evidence type="ECO:0000256" key="2">
    <source>
        <dbReference type="SAM" id="Phobius"/>
    </source>
</evidence>
<proteinExistence type="predicted"/>
<feature type="transmembrane region" description="Helical" evidence="2">
    <location>
        <begin position="268"/>
        <end position="289"/>
    </location>
</feature>
<sequence length="292" mass="30855">MVPLPHSDEGRREYISANKDLIRAAAHDAGLPPETIAGIAWQEAEGGPGALDDPAFEVRKIIPGEDPGRTSMDSIALQVRRAAEVLGYDAAHLTGMQRSVLVDAVEDPAKNVFTASDHLAQLKAESGFAGVPPEEMARARMQERAARSNGALLPVPGRPGIRSGLRPETGRRDGGTEMNPAAGPPTSTPPYHRRTSALLGTGVCALILTLGALVTAYTALTAYMVEPDGPWDHQAVTNARAAATIALAFSAVTALLTWVFVKAHWLRTWWHAVPAALAVAALLRLTLLAPGP</sequence>
<protein>
    <submittedName>
        <fullName evidence="3">Uncharacterized protein</fullName>
    </submittedName>
</protein>
<reference evidence="3 4" key="1">
    <citation type="submission" date="2017-09" db="EMBL/GenBank/DDBJ databases">
        <authorList>
            <person name="Lee N."/>
            <person name="Cho B.-K."/>
        </authorList>
    </citation>
    <scope>NUCLEOTIDE SEQUENCE [LARGE SCALE GENOMIC DNA]</scope>
    <source>
        <strain evidence="3 4">ATCC 12769</strain>
    </source>
</reference>
<feature type="transmembrane region" description="Helical" evidence="2">
    <location>
        <begin position="240"/>
        <end position="261"/>
    </location>
</feature>
<organism evidence="3 4">
    <name type="scientific">Streptomyces nitrosporeus</name>
    <dbReference type="NCBI Taxonomy" id="28894"/>
    <lineage>
        <taxon>Bacteria</taxon>
        <taxon>Bacillati</taxon>
        <taxon>Actinomycetota</taxon>
        <taxon>Actinomycetes</taxon>
        <taxon>Kitasatosporales</taxon>
        <taxon>Streptomycetaceae</taxon>
        <taxon>Streptomyces</taxon>
    </lineage>
</organism>
<dbReference type="RefSeq" id="WP_150486093.1">
    <property type="nucleotide sequence ID" value="NZ_BMUV01000011.1"/>
</dbReference>
<gene>
    <name evidence="3" type="ORF">CP967_01040</name>
</gene>
<dbReference type="AlphaFoldDB" id="A0A5J6F7B1"/>
<keyword evidence="2" id="KW-0812">Transmembrane</keyword>
<name>A0A5J6F7B1_9ACTN</name>
<keyword evidence="4" id="KW-1185">Reference proteome</keyword>
<keyword evidence="2" id="KW-0472">Membrane</keyword>
<dbReference type="Proteomes" id="UP000326178">
    <property type="component" value="Chromosome"/>
</dbReference>
<feature type="transmembrane region" description="Helical" evidence="2">
    <location>
        <begin position="197"/>
        <end position="220"/>
    </location>
</feature>